<accession>A0A073J2B5</accession>
<evidence type="ECO:0000256" key="3">
    <source>
        <dbReference type="ARBA" id="ARBA00022576"/>
    </source>
</evidence>
<keyword evidence="4 7" id="KW-0808">Transferase</keyword>
<evidence type="ECO:0000256" key="6">
    <source>
        <dbReference type="RuleBase" id="RU003560"/>
    </source>
</evidence>
<dbReference type="OrthoDB" id="9801834at2"/>
<evidence type="ECO:0000313" key="7">
    <source>
        <dbReference type="EMBL" id="KEJ96748.1"/>
    </source>
</evidence>
<dbReference type="GO" id="GO:0009102">
    <property type="term" value="P:biotin biosynthetic process"/>
    <property type="evidence" value="ECO:0007669"/>
    <property type="project" value="TreeGrafter"/>
</dbReference>
<dbReference type="GO" id="GO:0030170">
    <property type="term" value="F:pyridoxal phosphate binding"/>
    <property type="evidence" value="ECO:0007669"/>
    <property type="project" value="InterPro"/>
</dbReference>
<keyword evidence="3 7" id="KW-0032">Aminotransferase</keyword>
<dbReference type="RefSeq" id="WP_037924369.1">
    <property type="nucleotide sequence ID" value="NZ_CP054599.1"/>
</dbReference>
<evidence type="ECO:0000256" key="5">
    <source>
        <dbReference type="ARBA" id="ARBA00022898"/>
    </source>
</evidence>
<dbReference type="InterPro" id="IPR015422">
    <property type="entry name" value="PyrdxlP-dep_Trfase_small"/>
</dbReference>
<keyword evidence="8" id="KW-1185">Reference proteome</keyword>
<evidence type="ECO:0000256" key="1">
    <source>
        <dbReference type="ARBA" id="ARBA00001933"/>
    </source>
</evidence>
<organism evidence="7 8">
    <name type="scientific">Pseudosulfitobacter pseudonitzschiae</name>
    <dbReference type="NCBI Taxonomy" id="1402135"/>
    <lineage>
        <taxon>Bacteria</taxon>
        <taxon>Pseudomonadati</taxon>
        <taxon>Pseudomonadota</taxon>
        <taxon>Alphaproteobacteria</taxon>
        <taxon>Rhodobacterales</taxon>
        <taxon>Roseobacteraceae</taxon>
        <taxon>Pseudosulfitobacter</taxon>
    </lineage>
</organism>
<dbReference type="Gene3D" id="3.90.1150.10">
    <property type="entry name" value="Aspartate Aminotransferase, domain 1"/>
    <property type="match status" value="1"/>
</dbReference>
<proteinExistence type="inferred from homology"/>
<dbReference type="PANTHER" id="PTHR42684:SF3">
    <property type="entry name" value="ADENOSYLMETHIONINE-8-AMINO-7-OXONONANOATE AMINOTRANSFERASE"/>
    <property type="match status" value="1"/>
</dbReference>
<dbReference type="NCBIfam" id="NF004767">
    <property type="entry name" value="PRK06105.1"/>
    <property type="match status" value="1"/>
</dbReference>
<dbReference type="Proteomes" id="UP000027746">
    <property type="component" value="Unassembled WGS sequence"/>
</dbReference>
<sequence length="460" mass="50132">MNIRSNSLQETDIAYQLHPYTNARVHEEQGPMIITKGDGCYVYDSEGKKYLEGLAGLWSVAVGFSQPRLVEAAAKQMAELPYIQNFAHKAHAPGILLAEKLVEMTPEHLTKVFYTNSGSEANDTVVKFVWFMNNMLGRPKKKKFLARNKGYHGITIASGSLTGLPGNQRGFDLPAIPVVHLTCPHHYRWANEGESETEFTARLLKEAEDTILAEDPDTIAAFIGEPVMGAGGVMTPPEGYWPGIEALCRKYDILLVSDEVINGFGRTGQPFGCQTYGFTPDILVTSKQLTSSYMPLAAILMTDAVYQVIADYTAELGTLGHGFTAGGNPVACAVGIENLNIIQEDDLMGNAARLSDRLQSGLRAFSDHPLVGEVRGVGLIAGVELVRDKETKALFEPAGKICAMAAKFAAEEGLIIRNIYETIGICPPLIITAEQIDELLEKLGRALDRTLEWAKAEGLK</sequence>
<dbReference type="PROSITE" id="PS00600">
    <property type="entry name" value="AA_TRANSFER_CLASS_3"/>
    <property type="match status" value="1"/>
</dbReference>
<dbReference type="FunFam" id="3.40.640.10:FF:000014">
    <property type="entry name" value="Adenosylmethionine-8-amino-7-oxononanoate aminotransferase, probable"/>
    <property type="match status" value="1"/>
</dbReference>
<dbReference type="PIRSF" id="PIRSF000521">
    <property type="entry name" value="Transaminase_4ab_Lys_Orn"/>
    <property type="match status" value="1"/>
</dbReference>
<dbReference type="InterPro" id="IPR005814">
    <property type="entry name" value="Aminotrans_3"/>
</dbReference>
<keyword evidence="5 6" id="KW-0663">Pyridoxal phosphate</keyword>
<reference evidence="7 8" key="1">
    <citation type="submission" date="2014-01" db="EMBL/GenBank/DDBJ databases">
        <title>Sulfitobacter sp. H3 (MCCC 1A00686) Genome Sequencing.</title>
        <authorList>
            <person name="Lai Q."/>
            <person name="Hong Z."/>
        </authorList>
    </citation>
    <scope>NUCLEOTIDE SEQUENCE [LARGE SCALE GENOMIC DNA]</scope>
    <source>
        <strain evidence="7 8">H3</strain>
    </source>
</reference>
<dbReference type="PANTHER" id="PTHR42684">
    <property type="entry name" value="ADENOSYLMETHIONINE-8-AMINO-7-OXONONANOATE AMINOTRANSFERASE"/>
    <property type="match status" value="1"/>
</dbReference>
<evidence type="ECO:0000256" key="2">
    <source>
        <dbReference type="ARBA" id="ARBA00008954"/>
    </source>
</evidence>
<evidence type="ECO:0000313" key="8">
    <source>
        <dbReference type="Proteomes" id="UP000027746"/>
    </source>
</evidence>
<dbReference type="SUPFAM" id="SSF53383">
    <property type="entry name" value="PLP-dependent transferases"/>
    <property type="match status" value="1"/>
</dbReference>
<name>A0A073J2B5_9RHOB</name>
<dbReference type="InterPro" id="IPR049704">
    <property type="entry name" value="Aminotrans_3_PPA_site"/>
</dbReference>
<comment type="similarity">
    <text evidence="2 6">Belongs to the class-III pyridoxal-phosphate-dependent aminotransferase family.</text>
</comment>
<dbReference type="Pfam" id="PF00202">
    <property type="entry name" value="Aminotran_3"/>
    <property type="match status" value="1"/>
</dbReference>
<protein>
    <submittedName>
        <fullName evidence="7">Aminotransferase</fullName>
    </submittedName>
</protein>
<comment type="caution">
    <text evidence="7">The sequence shown here is derived from an EMBL/GenBank/DDBJ whole genome shotgun (WGS) entry which is preliminary data.</text>
</comment>
<evidence type="ECO:0000256" key="4">
    <source>
        <dbReference type="ARBA" id="ARBA00022679"/>
    </source>
</evidence>
<dbReference type="GO" id="GO:0009448">
    <property type="term" value="P:gamma-aminobutyric acid metabolic process"/>
    <property type="evidence" value="ECO:0007669"/>
    <property type="project" value="TreeGrafter"/>
</dbReference>
<dbReference type="InterPro" id="IPR015421">
    <property type="entry name" value="PyrdxlP-dep_Trfase_major"/>
</dbReference>
<comment type="cofactor">
    <cofactor evidence="1">
        <name>pyridoxal 5'-phosphate</name>
        <dbReference type="ChEBI" id="CHEBI:597326"/>
    </cofactor>
</comment>
<dbReference type="CDD" id="cd00610">
    <property type="entry name" value="OAT_like"/>
    <property type="match status" value="1"/>
</dbReference>
<dbReference type="GO" id="GO:0004015">
    <property type="term" value="F:adenosylmethionine-8-amino-7-oxononanoate transaminase activity"/>
    <property type="evidence" value="ECO:0007669"/>
    <property type="project" value="TreeGrafter"/>
</dbReference>
<gene>
    <name evidence="7" type="ORF">SUH3_15440</name>
</gene>
<dbReference type="GeneID" id="68868933"/>
<dbReference type="AlphaFoldDB" id="A0A073J2B5"/>
<dbReference type="Gene3D" id="3.40.640.10">
    <property type="entry name" value="Type I PLP-dependent aspartate aminotransferase-like (Major domain)"/>
    <property type="match status" value="1"/>
</dbReference>
<dbReference type="EMBL" id="JAMD01000003">
    <property type="protein sequence ID" value="KEJ96748.1"/>
    <property type="molecule type" value="Genomic_DNA"/>
</dbReference>
<dbReference type="InterPro" id="IPR015424">
    <property type="entry name" value="PyrdxlP-dep_Trfase"/>
</dbReference>